<protein>
    <submittedName>
        <fullName evidence="2">Uncharacterized protein</fullName>
    </submittedName>
</protein>
<proteinExistence type="predicted"/>
<evidence type="ECO:0000313" key="1">
    <source>
        <dbReference type="Proteomes" id="UP000095286"/>
    </source>
</evidence>
<name>A0AC35TQP0_9BILA</name>
<dbReference type="WBParaSite" id="RSKR_0000314600.1">
    <property type="protein sequence ID" value="RSKR_0000314600.1"/>
    <property type="gene ID" value="RSKR_0000314600"/>
</dbReference>
<reference evidence="2" key="1">
    <citation type="submission" date="2016-11" db="UniProtKB">
        <authorList>
            <consortium name="WormBaseParasite"/>
        </authorList>
    </citation>
    <scope>IDENTIFICATION</scope>
    <source>
        <strain evidence="2">KR3021</strain>
    </source>
</reference>
<evidence type="ECO:0000313" key="2">
    <source>
        <dbReference type="WBParaSite" id="RSKR_0000314600.1"/>
    </source>
</evidence>
<sequence length="132" mass="15639">MKVIFIILATIQLTTQLNNGVFSADWANLYEHMPESETAKRPYLSKDDPDGSSNEFHGFQKAIQKAEDRRQIFKDMKESFQLLNDDEEDESEFAQIFRKYNEKLVKRRRRKELALLKNWPRDSDENLPLTNI</sequence>
<organism evidence="1 2">
    <name type="scientific">Rhabditophanes sp. KR3021</name>
    <dbReference type="NCBI Taxonomy" id="114890"/>
    <lineage>
        <taxon>Eukaryota</taxon>
        <taxon>Metazoa</taxon>
        <taxon>Ecdysozoa</taxon>
        <taxon>Nematoda</taxon>
        <taxon>Chromadorea</taxon>
        <taxon>Rhabditida</taxon>
        <taxon>Tylenchina</taxon>
        <taxon>Panagrolaimomorpha</taxon>
        <taxon>Strongyloidoidea</taxon>
        <taxon>Alloionematidae</taxon>
        <taxon>Rhabditophanes</taxon>
    </lineage>
</organism>
<accession>A0AC35TQP0</accession>
<dbReference type="Proteomes" id="UP000095286">
    <property type="component" value="Unplaced"/>
</dbReference>